<dbReference type="SUPFAM" id="SSF75005">
    <property type="entry name" value="Arabinanase/levansucrase/invertase"/>
    <property type="match status" value="2"/>
</dbReference>
<protein>
    <recommendedName>
        <fullName evidence="6">LamG-like jellyroll fold domain-containing protein</fullName>
    </recommendedName>
</protein>
<evidence type="ECO:0000313" key="7">
    <source>
        <dbReference type="EMBL" id="QEH35545.1"/>
    </source>
</evidence>
<dbReference type="InterPro" id="IPR013148">
    <property type="entry name" value="Glyco_hydro_32_N"/>
</dbReference>
<sequence length="1002" mass="107380">MTSHHPRPATIAAIAVGLALATCEGRVAASDGGTAPAAAAFRDAAATWHLRAAAEPGQRHPLVAHGEAELGVPLEGDDRAASLARGGDGYAARFGRGGYLEVAGPAFDPPGAEFTLLVRLRDDAGAWDAPLFGSYGGDAAAGIYLRGVDGATLPFRDLNYAGGPVSTPAAWMFGWPEGPRAIEGSRGVVELLWGGKFGEFSPARAGMLPKGLLGGQPPPLAADARDRVQRVFFPMEPTGPKAWHDLIVRGTGARLELWIDGVLVDLEFPLGTTRPAAAPRLVGAAALPDGKVLAGFRGLIDHAALWHRPLSDAEILGLSGGEAVARERELAILGPMPEQLQYYRVRGHDSKAGDCFPIFHDGTFRLFYLILRRNMHSKWDGGHGGLEIHQASTRNLVHWQHHPAAVPVTEQWEAWNGTGNTVLHDGKFWMFYPTPDYEGSKGGIQLATSIDGVHFSKHPKHPYLPGGDCEVFNDPDPGKRTVHLLKAGPASGRGLPELKDRTLVAWASPADLEQVGAGVLTVEGAGDQAGQFDSIVLGELAPRRWMAGSNGFLRTQKGQHASPEEAARPGEWVQLAASYRGRTVTLHRNGALYAQYEIDAPLTLKAGAKVVLGLRHLDRRGDPAAHFRGAIADARVYDVALSGDQIAALRPHEPGPVRPVAWLDFRDGAGADRAGTLPPGELEGSARVRDGALVLDGSRGALVAGGRKVALAHWVSDDCERWTELPEPFLVTDESVVPQMCPHWFRWNDWYYFMGGVEGVFRSRAPYGPWARQIPGRLDNLAVPKTGAFAVNRRILAGFLNDDGWGGNLVLRELVQGEDGSLGTRFVPEMIPASGPPLARPDDEAAMILRSEGGKPNHLFKNLPNDARMTLTLSPQGATRYGVRVRTSDGKSDGTELSLDPAAGRVAYSASTHSASRGPLPGGPSLEAVRGLDRPIRLDIVCRHDIVDVEIDGRHTLVNRYWNPKGDGLAVWAEGGALAVRDVTIRPLLEHVPPGALRGPER</sequence>
<dbReference type="InterPro" id="IPR013320">
    <property type="entry name" value="ConA-like_dom_sf"/>
</dbReference>
<evidence type="ECO:0000256" key="4">
    <source>
        <dbReference type="ARBA" id="ARBA00023157"/>
    </source>
</evidence>
<evidence type="ECO:0000259" key="6">
    <source>
        <dbReference type="SMART" id="SM00560"/>
    </source>
</evidence>
<feature type="domain" description="LamG-like jellyroll fold" evidence="6">
    <location>
        <begin position="499"/>
        <end position="644"/>
    </location>
</feature>
<dbReference type="EMBL" id="CP042997">
    <property type="protein sequence ID" value="QEH35545.1"/>
    <property type="molecule type" value="Genomic_DNA"/>
</dbReference>
<reference evidence="7 8" key="1">
    <citation type="submission" date="2019-08" db="EMBL/GenBank/DDBJ databases">
        <title>Deep-cultivation of Planctomycetes and their phenomic and genomic characterization uncovers novel biology.</title>
        <authorList>
            <person name="Wiegand S."/>
            <person name="Jogler M."/>
            <person name="Boedeker C."/>
            <person name="Pinto D."/>
            <person name="Vollmers J."/>
            <person name="Rivas-Marin E."/>
            <person name="Kohn T."/>
            <person name="Peeters S.H."/>
            <person name="Heuer A."/>
            <person name="Rast P."/>
            <person name="Oberbeckmann S."/>
            <person name="Bunk B."/>
            <person name="Jeske O."/>
            <person name="Meyerdierks A."/>
            <person name="Storesund J.E."/>
            <person name="Kallscheuer N."/>
            <person name="Luecker S."/>
            <person name="Lage O.M."/>
            <person name="Pohl T."/>
            <person name="Merkel B.J."/>
            <person name="Hornburger P."/>
            <person name="Mueller R.-W."/>
            <person name="Bruemmer F."/>
            <person name="Labrenz M."/>
            <person name="Spormann A.M."/>
            <person name="Op den Camp H."/>
            <person name="Overmann J."/>
            <person name="Amann R."/>
            <person name="Jetten M.S.M."/>
            <person name="Mascher T."/>
            <person name="Medema M.H."/>
            <person name="Devos D.P."/>
            <person name="Kaster A.-K."/>
            <person name="Ovreas L."/>
            <person name="Rohde M."/>
            <person name="Galperin M.Y."/>
            <person name="Jogler C."/>
        </authorList>
    </citation>
    <scope>NUCLEOTIDE SEQUENCE [LARGE SCALE GENOMIC DNA]</scope>
    <source>
        <strain evidence="7 8">OJF2</strain>
    </source>
</reference>
<dbReference type="Gene3D" id="2.115.10.20">
    <property type="entry name" value="Glycosyl hydrolase domain, family 43"/>
    <property type="match status" value="1"/>
</dbReference>
<dbReference type="PANTHER" id="PTHR43101">
    <property type="entry name" value="BETA-FRUCTOSIDASE"/>
    <property type="match status" value="1"/>
</dbReference>
<dbReference type="InterPro" id="IPR051214">
    <property type="entry name" value="GH32_Enzymes"/>
</dbReference>
<evidence type="ECO:0000256" key="3">
    <source>
        <dbReference type="ARBA" id="ARBA00022801"/>
    </source>
</evidence>
<dbReference type="GO" id="GO:0016798">
    <property type="term" value="F:hydrolase activity, acting on glycosyl bonds"/>
    <property type="evidence" value="ECO:0007669"/>
    <property type="project" value="UniProtKB-KW"/>
</dbReference>
<evidence type="ECO:0000313" key="8">
    <source>
        <dbReference type="Proteomes" id="UP000324233"/>
    </source>
</evidence>
<name>A0A5B9W5Z7_9BACT</name>
<dbReference type="PANTHER" id="PTHR43101:SF1">
    <property type="entry name" value="BETA-FRUCTOSIDASE"/>
    <property type="match status" value="1"/>
</dbReference>
<dbReference type="Gene3D" id="2.60.120.560">
    <property type="entry name" value="Exo-inulinase, domain 1"/>
    <property type="match status" value="1"/>
</dbReference>
<dbReference type="SMART" id="SM00560">
    <property type="entry name" value="LamGL"/>
    <property type="match status" value="1"/>
</dbReference>
<keyword evidence="8" id="KW-1185">Reference proteome</keyword>
<keyword evidence="2" id="KW-0732">Signal</keyword>
<keyword evidence="5" id="KW-0326">Glycosidase</keyword>
<dbReference type="SUPFAM" id="SSF49899">
    <property type="entry name" value="Concanavalin A-like lectins/glucanases"/>
    <property type="match status" value="2"/>
</dbReference>
<evidence type="ECO:0000256" key="5">
    <source>
        <dbReference type="ARBA" id="ARBA00023295"/>
    </source>
</evidence>
<dbReference type="Gene3D" id="2.60.120.200">
    <property type="match status" value="2"/>
</dbReference>
<proteinExistence type="inferred from homology"/>
<keyword evidence="3" id="KW-0378">Hydrolase</keyword>
<keyword evidence="4" id="KW-1015">Disulfide bond</keyword>
<dbReference type="AlphaFoldDB" id="A0A5B9W5Z7"/>
<dbReference type="OrthoDB" id="235808at2"/>
<dbReference type="RefSeq" id="WP_148595338.1">
    <property type="nucleotide sequence ID" value="NZ_CP042997.1"/>
</dbReference>
<dbReference type="Pfam" id="PF00251">
    <property type="entry name" value="Glyco_hydro_32N"/>
    <property type="match status" value="1"/>
</dbReference>
<evidence type="ECO:0000256" key="2">
    <source>
        <dbReference type="ARBA" id="ARBA00022729"/>
    </source>
</evidence>
<accession>A0A5B9W5Z7</accession>
<evidence type="ECO:0000256" key="1">
    <source>
        <dbReference type="ARBA" id="ARBA00009902"/>
    </source>
</evidence>
<dbReference type="KEGG" id="agv:OJF2_40980"/>
<dbReference type="Proteomes" id="UP000324233">
    <property type="component" value="Chromosome"/>
</dbReference>
<dbReference type="InterPro" id="IPR006558">
    <property type="entry name" value="LamG-like"/>
</dbReference>
<comment type="similarity">
    <text evidence="1">Belongs to the glycosyl hydrolase 32 family.</text>
</comment>
<dbReference type="Pfam" id="PF13385">
    <property type="entry name" value="Laminin_G_3"/>
    <property type="match status" value="1"/>
</dbReference>
<dbReference type="InterPro" id="IPR023296">
    <property type="entry name" value="Glyco_hydro_beta-prop_sf"/>
</dbReference>
<organism evidence="7 8">
    <name type="scientific">Aquisphaera giovannonii</name>
    <dbReference type="NCBI Taxonomy" id="406548"/>
    <lineage>
        <taxon>Bacteria</taxon>
        <taxon>Pseudomonadati</taxon>
        <taxon>Planctomycetota</taxon>
        <taxon>Planctomycetia</taxon>
        <taxon>Isosphaerales</taxon>
        <taxon>Isosphaeraceae</taxon>
        <taxon>Aquisphaera</taxon>
    </lineage>
</organism>
<gene>
    <name evidence="7" type="ORF">OJF2_40980</name>
</gene>